<evidence type="ECO:0000313" key="3">
    <source>
        <dbReference type="Proteomes" id="UP000054248"/>
    </source>
</evidence>
<reference evidence="3" key="2">
    <citation type="submission" date="2015-01" db="EMBL/GenBank/DDBJ databases">
        <title>Evolutionary Origins and Diversification of the Mycorrhizal Mutualists.</title>
        <authorList>
            <consortium name="DOE Joint Genome Institute"/>
            <consortium name="Mycorrhizal Genomics Consortium"/>
            <person name="Kohler A."/>
            <person name="Kuo A."/>
            <person name="Nagy L.G."/>
            <person name="Floudas D."/>
            <person name="Copeland A."/>
            <person name="Barry K.W."/>
            <person name="Cichocki N."/>
            <person name="Veneault-Fourrey C."/>
            <person name="LaButti K."/>
            <person name="Lindquist E.A."/>
            <person name="Lipzen A."/>
            <person name="Lundell T."/>
            <person name="Morin E."/>
            <person name="Murat C."/>
            <person name="Riley R."/>
            <person name="Ohm R."/>
            <person name="Sun H."/>
            <person name="Tunlid A."/>
            <person name="Henrissat B."/>
            <person name="Grigoriev I.V."/>
            <person name="Hibbett D.S."/>
            <person name="Martin F."/>
        </authorList>
    </citation>
    <scope>NUCLEOTIDE SEQUENCE [LARGE SCALE GENOMIC DNA]</scope>
    <source>
        <strain evidence="3">MUT 4182</strain>
    </source>
</reference>
<dbReference type="OrthoDB" id="3243887at2759"/>
<feature type="region of interest" description="Disordered" evidence="1">
    <location>
        <begin position="227"/>
        <end position="267"/>
    </location>
</feature>
<gene>
    <name evidence="2" type="ORF">M407DRAFT_8862</name>
</gene>
<organism evidence="2 3">
    <name type="scientific">Tulasnella calospora MUT 4182</name>
    <dbReference type="NCBI Taxonomy" id="1051891"/>
    <lineage>
        <taxon>Eukaryota</taxon>
        <taxon>Fungi</taxon>
        <taxon>Dikarya</taxon>
        <taxon>Basidiomycota</taxon>
        <taxon>Agaricomycotina</taxon>
        <taxon>Agaricomycetes</taxon>
        <taxon>Cantharellales</taxon>
        <taxon>Tulasnellaceae</taxon>
        <taxon>Tulasnella</taxon>
    </lineage>
</organism>
<accession>A0A0C3LT81</accession>
<dbReference type="EMBL" id="KN823058">
    <property type="protein sequence ID" value="KIO24597.1"/>
    <property type="molecule type" value="Genomic_DNA"/>
</dbReference>
<feature type="compositionally biased region" description="Polar residues" evidence="1">
    <location>
        <begin position="241"/>
        <end position="254"/>
    </location>
</feature>
<reference evidence="2 3" key="1">
    <citation type="submission" date="2014-04" db="EMBL/GenBank/DDBJ databases">
        <authorList>
            <consortium name="DOE Joint Genome Institute"/>
            <person name="Kuo A."/>
            <person name="Girlanda M."/>
            <person name="Perotto S."/>
            <person name="Kohler A."/>
            <person name="Nagy L.G."/>
            <person name="Floudas D."/>
            <person name="Copeland A."/>
            <person name="Barry K.W."/>
            <person name="Cichocki N."/>
            <person name="Veneault-Fourrey C."/>
            <person name="LaButti K."/>
            <person name="Lindquist E.A."/>
            <person name="Lipzen A."/>
            <person name="Lundell T."/>
            <person name="Morin E."/>
            <person name="Murat C."/>
            <person name="Sun H."/>
            <person name="Tunlid A."/>
            <person name="Henrissat B."/>
            <person name="Grigoriev I.V."/>
            <person name="Hibbett D.S."/>
            <person name="Martin F."/>
            <person name="Nordberg H.P."/>
            <person name="Cantor M.N."/>
            <person name="Hua S.X."/>
        </authorList>
    </citation>
    <scope>NUCLEOTIDE SEQUENCE [LARGE SCALE GENOMIC DNA]</scope>
    <source>
        <strain evidence="2 3">MUT 4182</strain>
    </source>
</reference>
<name>A0A0C3LT81_9AGAM</name>
<sequence>MNILSAIEQALNALELLNNGYKCNEHNSADPLRQAEDRIKWFVPRTEWTRPTEDDDKNKLATATKMIREITGSAAPPSTRCPVDVKLCDYSKGSVNPISETLEYSFTGDSYTLDDLLYILRLRRPNFITRSPFLYCRQVGGHLYTHEGSMFKRRNSWEPLKGLSRTGLDGIGVVYLVAPEPKFVLLVKGVPWKEGEKDKDGFYIVHTKAKPGRSITFQEPSRATRATQVGLPGLPGGNIRVGNSSHGMKENGSSAFRGRKKSNRQMSESLQPHFQVHLYLHAGDYCFTSQHCTLG</sequence>
<evidence type="ECO:0000256" key="1">
    <source>
        <dbReference type="SAM" id="MobiDB-lite"/>
    </source>
</evidence>
<proteinExistence type="predicted"/>
<dbReference type="HOGENOM" id="CLU_943953_0_0_1"/>
<evidence type="ECO:0000313" key="2">
    <source>
        <dbReference type="EMBL" id="KIO24597.1"/>
    </source>
</evidence>
<dbReference type="AlphaFoldDB" id="A0A0C3LT81"/>
<keyword evidence="3" id="KW-1185">Reference proteome</keyword>
<dbReference type="Proteomes" id="UP000054248">
    <property type="component" value="Unassembled WGS sequence"/>
</dbReference>
<protein>
    <submittedName>
        <fullName evidence="2">Uncharacterized protein</fullName>
    </submittedName>
</protein>